<dbReference type="EMBL" id="KE127721">
    <property type="protein sequence ID" value="EPB65583.1"/>
    <property type="molecule type" value="Genomic_DNA"/>
</dbReference>
<feature type="non-terminal residue" evidence="2">
    <location>
        <position position="331"/>
    </location>
</feature>
<name>A0A0D6L4Y9_9BILA</name>
<dbReference type="Proteomes" id="UP000054495">
    <property type="component" value="Unassembled WGS sequence"/>
</dbReference>
<keyword evidence="3" id="KW-1185">Reference proteome</keyword>
<evidence type="ECO:0000313" key="3">
    <source>
        <dbReference type="Proteomes" id="UP000054495"/>
    </source>
</evidence>
<dbReference type="Pfam" id="PF14065">
    <property type="entry name" value="Pvc16_N"/>
    <property type="match status" value="1"/>
</dbReference>
<sequence length="331" mass="37844">MIDTALNFLRNEVEQYLELVCGNTVNGDGFIVLSNVASKDGDWAIPSNKIGMSLINIEEERILKDQGKNVFTPDNSPGMDPVLQKLIVDIYSYSFEQQYNFWSILGAKYLPSVLYKDFTVVPVPETVRWLKDNNMLFRNDDTGFRIFYTADTGSTLLEPFTSFEAERLRFMLILNDPGRFFNITDLTIEGHPYKPGNILEFVNKGVNLDFDKQLILKSEPQVFTYQFPQQSGASSDIGKLEVFNERGEQVAIGNSDPEIHYPNPDEILPDANNNFVYPMDLTGYPTGIYRFKSYVNNTNEQERSMYMDGKLQKMNVFAMIHIDLKASSILF</sequence>
<organism evidence="2 3">
    <name type="scientific">Ancylostoma ceylanicum</name>
    <dbReference type="NCBI Taxonomy" id="53326"/>
    <lineage>
        <taxon>Eukaryota</taxon>
        <taxon>Metazoa</taxon>
        <taxon>Ecdysozoa</taxon>
        <taxon>Nematoda</taxon>
        <taxon>Chromadorea</taxon>
        <taxon>Rhabditida</taxon>
        <taxon>Rhabditina</taxon>
        <taxon>Rhabditomorpha</taxon>
        <taxon>Strongyloidea</taxon>
        <taxon>Ancylostomatidae</taxon>
        <taxon>Ancylostomatinae</taxon>
        <taxon>Ancylostoma</taxon>
    </lineage>
</organism>
<protein>
    <recommendedName>
        <fullName evidence="1">Pvc16 N-terminal domain-containing protein</fullName>
    </recommendedName>
</protein>
<dbReference type="AlphaFoldDB" id="A0A0D6L4Y9"/>
<feature type="domain" description="Pvc16 N-terminal" evidence="1">
    <location>
        <begin position="67"/>
        <end position="117"/>
    </location>
</feature>
<evidence type="ECO:0000259" key="1">
    <source>
        <dbReference type="Pfam" id="PF14065"/>
    </source>
</evidence>
<proteinExistence type="predicted"/>
<reference evidence="2 3" key="1">
    <citation type="submission" date="2013-05" db="EMBL/GenBank/DDBJ databases">
        <title>Draft genome of the parasitic nematode Anyclostoma ceylanicum.</title>
        <authorList>
            <person name="Mitreva M."/>
        </authorList>
    </citation>
    <scope>NUCLEOTIDE SEQUENCE [LARGE SCALE GENOMIC DNA]</scope>
</reference>
<accession>A0A0D6L4Y9</accession>
<evidence type="ECO:0000313" key="2">
    <source>
        <dbReference type="EMBL" id="EPB65583.1"/>
    </source>
</evidence>
<dbReference type="InterPro" id="IPR025351">
    <property type="entry name" value="Pvc16_N"/>
</dbReference>
<gene>
    <name evidence="2" type="ORF">ANCCEY_15351</name>
</gene>